<keyword evidence="7" id="KW-1185">Reference proteome</keyword>
<keyword evidence="3 4" id="KW-0732">Signal</keyword>
<keyword evidence="2" id="KW-0964">Secreted</keyword>
<dbReference type="InterPro" id="IPR044206">
    <property type="entry name" value="EGC1/2"/>
</dbReference>
<dbReference type="CDD" id="cd22269">
    <property type="entry name" value="DPBB_EG45-like"/>
    <property type="match status" value="1"/>
</dbReference>
<dbReference type="PANTHER" id="PTHR47295">
    <property type="entry name" value="EG45-LIKE DOMAIN CONTAINING PROTEIN 1-RELATED"/>
    <property type="match status" value="1"/>
</dbReference>
<dbReference type="GO" id="GO:0009627">
    <property type="term" value="P:systemic acquired resistance"/>
    <property type="evidence" value="ECO:0007669"/>
    <property type="project" value="InterPro"/>
</dbReference>
<dbReference type="PANTHER" id="PTHR47295:SF4">
    <property type="entry name" value="EXPANSIN-LIKE EG45 DOMAIN-CONTAINING PROTEIN"/>
    <property type="match status" value="1"/>
</dbReference>
<dbReference type="Pfam" id="PF03330">
    <property type="entry name" value="DPBB_1"/>
    <property type="match status" value="1"/>
</dbReference>
<protein>
    <recommendedName>
        <fullName evidence="5">Expansin-like EG45 domain-containing protein</fullName>
    </recommendedName>
</protein>
<organism evidence="6 7">
    <name type="scientific">Papaver atlanticum</name>
    <dbReference type="NCBI Taxonomy" id="357466"/>
    <lineage>
        <taxon>Eukaryota</taxon>
        <taxon>Viridiplantae</taxon>
        <taxon>Streptophyta</taxon>
        <taxon>Embryophyta</taxon>
        <taxon>Tracheophyta</taxon>
        <taxon>Spermatophyta</taxon>
        <taxon>Magnoliopsida</taxon>
        <taxon>Ranunculales</taxon>
        <taxon>Papaveraceae</taxon>
        <taxon>Papaveroideae</taxon>
        <taxon>Papaver</taxon>
    </lineage>
</organism>
<proteinExistence type="predicted"/>
<evidence type="ECO:0000313" key="6">
    <source>
        <dbReference type="EMBL" id="KAI3926237.1"/>
    </source>
</evidence>
<dbReference type="Gene3D" id="2.40.40.10">
    <property type="entry name" value="RlpA-like domain"/>
    <property type="match status" value="1"/>
</dbReference>
<evidence type="ECO:0000256" key="2">
    <source>
        <dbReference type="ARBA" id="ARBA00022525"/>
    </source>
</evidence>
<dbReference type="InterPro" id="IPR009009">
    <property type="entry name" value="RlpA-like_DPBB"/>
</dbReference>
<feature type="domain" description="Expansin-like EG45" evidence="5">
    <location>
        <begin position="27"/>
        <end position="130"/>
    </location>
</feature>
<dbReference type="EMBL" id="JAJJMB010008071">
    <property type="protein sequence ID" value="KAI3926237.1"/>
    <property type="molecule type" value="Genomic_DNA"/>
</dbReference>
<sequence length="140" mass="14614">MASSPFFISLALVLISFCSLVASKSSGTATFYTDYVPSACDGGKNEGVMIAAASDAFWDGGAACGSFYKVSCVGGTNEGTPHPCSGSGPVTVKIVDYCPRCQGTIDLSEEAFAKIADTNAGVIRITYQRTWVETTHVFLA</sequence>
<evidence type="ECO:0000313" key="7">
    <source>
        <dbReference type="Proteomes" id="UP001202328"/>
    </source>
</evidence>
<dbReference type="PROSITE" id="PS50842">
    <property type="entry name" value="EXPANSIN_EG45"/>
    <property type="match status" value="1"/>
</dbReference>
<dbReference type="AlphaFoldDB" id="A0AAD4SW47"/>
<dbReference type="GO" id="GO:0048046">
    <property type="term" value="C:apoplast"/>
    <property type="evidence" value="ECO:0007669"/>
    <property type="project" value="InterPro"/>
</dbReference>
<dbReference type="FunFam" id="2.40.40.10:FF:000005">
    <property type="entry name" value="Barwin-related endoglucanase"/>
    <property type="match status" value="1"/>
</dbReference>
<evidence type="ECO:0000256" key="4">
    <source>
        <dbReference type="SAM" id="SignalP"/>
    </source>
</evidence>
<reference evidence="6" key="1">
    <citation type="submission" date="2022-04" db="EMBL/GenBank/DDBJ databases">
        <title>A functionally conserved STORR gene fusion in Papaver species that diverged 16.8 million years ago.</title>
        <authorList>
            <person name="Catania T."/>
        </authorList>
    </citation>
    <scope>NUCLEOTIDE SEQUENCE</scope>
    <source>
        <strain evidence="6">S-188037</strain>
    </source>
</reference>
<dbReference type="SUPFAM" id="SSF50685">
    <property type="entry name" value="Barwin-like endoglucanases"/>
    <property type="match status" value="1"/>
</dbReference>
<accession>A0AAD4SW47</accession>
<comment type="subcellular location">
    <subcellularLocation>
        <location evidence="1">Secreted</location>
    </subcellularLocation>
</comment>
<gene>
    <name evidence="6" type="ORF">MKW98_028373</name>
</gene>
<comment type="caution">
    <text evidence="6">The sequence shown here is derived from an EMBL/GenBank/DDBJ whole genome shotgun (WGS) entry which is preliminary data.</text>
</comment>
<dbReference type="InterPro" id="IPR007112">
    <property type="entry name" value="Expansin/allergen_DPBB_dom"/>
</dbReference>
<dbReference type="Proteomes" id="UP001202328">
    <property type="component" value="Unassembled WGS sequence"/>
</dbReference>
<feature type="chain" id="PRO_5041908046" description="Expansin-like EG45 domain-containing protein" evidence="4">
    <location>
        <begin position="24"/>
        <end position="140"/>
    </location>
</feature>
<dbReference type="InterPro" id="IPR036908">
    <property type="entry name" value="RlpA-like_sf"/>
</dbReference>
<dbReference type="SMART" id="SM00837">
    <property type="entry name" value="DPBB_1"/>
    <property type="match status" value="1"/>
</dbReference>
<evidence type="ECO:0000256" key="1">
    <source>
        <dbReference type="ARBA" id="ARBA00004613"/>
    </source>
</evidence>
<evidence type="ECO:0000259" key="5">
    <source>
        <dbReference type="PROSITE" id="PS50842"/>
    </source>
</evidence>
<feature type="signal peptide" evidence="4">
    <location>
        <begin position="1"/>
        <end position="23"/>
    </location>
</feature>
<evidence type="ECO:0000256" key="3">
    <source>
        <dbReference type="ARBA" id="ARBA00022729"/>
    </source>
</evidence>
<name>A0AAD4SW47_9MAGN</name>